<dbReference type="CDD" id="cd23833">
    <property type="entry name" value="UBCc_ApmR795-like"/>
    <property type="match status" value="1"/>
</dbReference>
<dbReference type="Gene3D" id="3.30.40.10">
    <property type="entry name" value="Zinc/RING finger domain, C3HC4 (zinc finger)"/>
    <property type="match status" value="1"/>
</dbReference>
<dbReference type="EC" id="5.2.1.8" evidence="1"/>
<dbReference type="GO" id="GO:0004842">
    <property type="term" value="F:ubiquitin-protein transferase activity"/>
    <property type="evidence" value="ECO:0007669"/>
    <property type="project" value="InterPro"/>
</dbReference>
<dbReference type="CDD" id="cd00198">
    <property type="entry name" value="vWFA"/>
    <property type="match status" value="1"/>
</dbReference>
<dbReference type="Proteomes" id="UP000250140">
    <property type="component" value="Unassembled WGS sequence"/>
</dbReference>
<dbReference type="GO" id="GO:0003755">
    <property type="term" value="F:peptidyl-prolyl cis-trans isomerase activity"/>
    <property type="evidence" value="ECO:0007669"/>
    <property type="project" value="UniProtKB-KW"/>
</dbReference>
<dbReference type="Pfam" id="PF04564">
    <property type="entry name" value="U-box"/>
    <property type="match status" value="1"/>
</dbReference>
<keyword evidence="2" id="KW-0413">Isomerase</keyword>
<dbReference type="SUPFAM" id="SSF54495">
    <property type="entry name" value="UBC-like"/>
    <property type="match status" value="1"/>
</dbReference>
<dbReference type="InterPro" id="IPR016135">
    <property type="entry name" value="UBQ-conjugating_enzyme/RWD"/>
</dbReference>
<dbReference type="Gene3D" id="3.40.50.410">
    <property type="entry name" value="von Willebrand factor, type A domain"/>
    <property type="match status" value="1"/>
</dbReference>
<dbReference type="PROSITE" id="PS50127">
    <property type="entry name" value="UBC_2"/>
    <property type="match status" value="1"/>
</dbReference>
<gene>
    <name evidence="6" type="ORF">AOQ84DRAFT_342003</name>
</gene>
<evidence type="ECO:0000313" key="7">
    <source>
        <dbReference type="Proteomes" id="UP000250140"/>
    </source>
</evidence>
<evidence type="ECO:0000256" key="1">
    <source>
        <dbReference type="ARBA" id="ARBA00013194"/>
    </source>
</evidence>
<keyword evidence="7" id="KW-1185">Reference proteome</keyword>
<reference evidence="6 7" key="1">
    <citation type="journal article" date="2016" name="Nat. Commun.">
        <title>Ectomycorrhizal ecology is imprinted in the genome of the dominant symbiotic fungus Cenococcum geophilum.</title>
        <authorList>
            <consortium name="DOE Joint Genome Institute"/>
            <person name="Peter M."/>
            <person name="Kohler A."/>
            <person name="Ohm R.A."/>
            <person name="Kuo A."/>
            <person name="Krutzmann J."/>
            <person name="Morin E."/>
            <person name="Arend M."/>
            <person name="Barry K.W."/>
            <person name="Binder M."/>
            <person name="Choi C."/>
            <person name="Clum A."/>
            <person name="Copeland A."/>
            <person name="Grisel N."/>
            <person name="Haridas S."/>
            <person name="Kipfer T."/>
            <person name="LaButti K."/>
            <person name="Lindquist E."/>
            <person name="Lipzen A."/>
            <person name="Maire R."/>
            <person name="Meier B."/>
            <person name="Mihaltcheva S."/>
            <person name="Molinier V."/>
            <person name="Murat C."/>
            <person name="Poggeler S."/>
            <person name="Quandt C.A."/>
            <person name="Sperisen C."/>
            <person name="Tritt A."/>
            <person name="Tisserant E."/>
            <person name="Crous P.W."/>
            <person name="Henrissat B."/>
            <person name="Nehls U."/>
            <person name="Egli S."/>
            <person name="Spatafora J.W."/>
            <person name="Grigoriev I.V."/>
            <person name="Martin F.M."/>
        </authorList>
    </citation>
    <scope>NUCLEOTIDE SEQUENCE [LARGE SCALE GENOMIC DNA]</scope>
    <source>
        <strain evidence="6 7">CBS 207.34</strain>
    </source>
</reference>
<dbReference type="OrthoDB" id="10069349at2759"/>
<dbReference type="CDD" id="cd16655">
    <property type="entry name" value="RING-Ubox_WDSUB1-like"/>
    <property type="match status" value="1"/>
</dbReference>
<dbReference type="Pfam" id="PF13519">
    <property type="entry name" value="VWA_2"/>
    <property type="match status" value="1"/>
</dbReference>
<feature type="domain" description="UBC core" evidence="3">
    <location>
        <begin position="1194"/>
        <end position="1340"/>
    </location>
</feature>
<dbReference type="PANTHER" id="PTHR24068">
    <property type="entry name" value="UBIQUITIN-CONJUGATING ENZYME E2"/>
    <property type="match status" value="1"/>
</dbReference>
<dbReference type="InterPro" id="IPR000608">
    <property type="entry name" value="UBC"/>
</dbReference>
<dbReference type="PROSITE" id="PS50234">
    <property type="entry name" value="VWFA"/>
    <property type="match status" value="1"/>
</dbReference>
<keyword evidence="2" id="KW-0697">Rotamase</keyword>
<feature type="domain" description="U-box" evidence="5">
    <location>
        <begin position="621"/>
        <end position="694"/>
    </location>
</feature>
<dbReference type="InterPro" id="IPR002035">
    <property type="entry name" value="VWF_A"/>
</dbReference>
<feature type="domain" description="VWFA" evidence="4">
    <location>
        <begin position="930"/>
        <end position="1112"/>
    </location>
</feature>
<organism evidence="6 7">
    <name type="scientific">Glonium stellatum</name>
    <dbReference type="NCBI Taxonomy" id="574774"/>
    <lineage>
        <taxon>Eukaryota</taxon>
        <taxon>Fungi</taxon>
        <taxon>Dikarya</taxon>
        <taxon>Ascomycota</taxon>
        <taxon>Pezizomycotina</taxon>
        <taxon>Dothideomycetes</taxon>
        <taxon>Pleosporomycetidae</taxon>
        <taxon>Gloniales</taxon>
        <taxon>Gloniaceae</taxon>
        <taxon>Glonium</taxon>
    </lineage>
</organism>
<protein>
    <recommendedName>
        <fullName evidence="1">peptidylprolyl isomerase</fullName>
        <ecNumber evidence="1">5.2.1.8</ecNumber>
    </recommendedName>
</protein>
<dbReference type="EMBL" id="KV749899">
    <property type="protein sequence ID" value="OCL07298.1"/>
    <property type="molecule type" value="Genomic_DNA"/>
</dbReference>
<dbReference type="Gene3D" id="3.10.110.10">
    <property type="entry name" value="Ubiquitin Conjugating Enzyme"/>
    <property type="match status" value="1"/>
</dbReference>
<evidence type="ECO:0000256" key="2">
    <source>
        <dbReference type="ARBA" id="ARBA00023110"/>
    </source>
</evidence>
<dbReference type="SUPFAM" id="SSF57850">
    <property type="entry name" value="RING/U-box"/>
    <property type="match status" value="1"/>
</dbReference>
<sequence>MGTSSPHLPNPRNMTFLDLHTAEAPIKLSSANMDLTMSQLRLKDCTINDVLNIYAVERKVFQDNLEESSGKDGIFGDSAAWEHPVSQSERGRAMMLSSLRVFTELVGARNMEIPAQDAILHIFNLLTRFPPAVRTVHILMSGKSPRPCERAALTQALYEILKEVVPRPLIKSNNSRILEGTRLLFGLVLEKAKHLKISARDQDGSPYMKSMKVLDLRNTFTMEPIASPIQTTDGLVEEGYYEALQDSGILNWTDGVKLTPSLAIDARTKRTVLLCGGVIPQVTIFDMDSLDSMTRYVDGGDVDRVIISKELTDTQHLAALCSRNKLGVLPPSTLPSAEHPALTLDREGLLAVYVGRPACAAPGKDIAIFRPTRGGEEHVDVSIITQLLIPILERRNADGTAIFDAFGDQNRQLKDPDEIIMLCVDCSGSMREPSDFLEMLDEESPASSDIDEYPIEDEVNGSMSVDDNESTAGLMTLDELKASLGESDSFSDMLSIVKFGATTLIRRRNAEKVVKIMDGLTSQELKGLTTQLEKLKVNSTRHRYRTQAESLAGRIAKLKDLKAHFNRRGDIEALCDFLVYRAENSEILDEPLTWRIGDAVPRVPKAVPDTTSSALARVKYSMPPEYLCPISQELLEDPVISCDGFTFERKNIERWFQIRQSSPLTGLVLENTDLRHNGRIANAIKTWVEANDILDAAQSALYPNPSSSMHPVLAQGYKVDFLGPLGSFNRLVVPSLTLEDLYLVAFRGMKGRHIKFELHSKNTFLEPSGDMTIASTNIRNGSVLHITVQGGPTTTDSASTGITADSNAEFEDLCLVKIYHGYNNVVTSYWVPATTTKTLTSVVFRYWTEMFKHGSPVPQDFVLWTNLVDEGDSRFVGQTQDHWEPLSKFLNPWNATGKLREELAYDKKNHTAEDDSDDSDMDHDVDQGQPLVLKINLGYGPAKPDTKTLSRLDVLKQMFDAFVNRLLAYNFQTHMGLITFHSTTKVSQNITHAVENFRHKLNDMTASGDTSLWDALALANDQLNQYALRFPSAKKRIICLSDGMDTNSKRRAHEISYTLLQSKIVVDSFCLGDVDNEDLRTVAYLSGGYKFQPESLEQAMAICEMEPVLSQLERPTIVLPRASQVHTYDTQLRFVWAKEKAIPEIVTRDEFPERKAHPNFDDRFVELTTIMKSNSSGASRSWTGMSSDRSNANLRTSRILTEIRNIVASPHPHYDVYVSESNMAFWKVVMQGPPESAYADGVFVLYLDMEDNYPAFPPKGRFSTPIYHPNINRHGRICHSILDRNWTADTTSLQVINTIYSLLLVPEFSDPINAVVTLDYHWDEVQFKDEVNEHILKHATTTRAEWRAELLEE</sequence>
<evidence type="ECO:0000259" key="3">
    <source>
        <dbReference type="PROSITE" id="PS50127"/>
    </source>
</evidence>
<dbReference type="InterPro" id="IPR036465">
    <property type="entry name" value="vWFA_dom_sf"/>
</dbReference>
<dbReference type="GO" id="GO:0016567">
    <property type="term" value="P:protein ubiquitination"/>
    <property type="evidence" value="ECO:0007669"/>
    <property type="project" value="InterPro"/>
</dbReference>
<evidence type="ECO:0000259" key="4">
    <source>
        <dbReference type="PROSITE" id="PS50234"/>
    </source>
</evidence>
<dbReference type="Pfam" id="PF00179">
    <property type="entry name" value="UQ_con"/>
    <property type="match status" value="1"/>
</dbReference>
<dbReference type="InterPro" id="IPR003613">
    <property type="entry name" value="Ubox_domain"/>
</dbReference>
<evidence type="ECO:0000313" key="6">
    <source>
        <dbReference type="EMBL" id="OCL07298.1"/>
    </source>
</evidence>
<dbReference type="SUPFAM" id="SSF53300">
    <property type="entry name" value="vWA-like"/>
    <property type="match status" value="1"/>
</dbReference>
<dbReference type="SMART" id="SM00504">
    <property type="entry name" value="Ubox"/>
    <property type="match status" value="1"/>
</dbReference>
<dbReference type="InterPro" id="IPR013083">
    <property type="entry name" value="Znf_RING/FYVE/PHD"/>
</dbReference>
<name>A0A8E2EZ35_9PEZI</name>
<dbReference type="SMART" id="SM00212">
    <property type="entry name" value="UBCc"/>
    <property type="match status" value="1"/>
</dbReference>
<evidence type="ECO:0000259" key="5">
    <source>
        <dbReference type="PROSITE" id="PS51698"/>
    </source>
</evidence>
<proteinExistence type="predicted"/>
<accession>A0A8E2EZ35</accession>
<dbReference type="PROSITE" id="PS51698">
    <property type="entry name" value="U_BOX"/>
    <property type="match status" value="1"/>
</dbReference>